<dbReference type="EMBL" id="MZGJ01000012">
    <property type="protein sequence ID" value="OQX50956.1"/>
    <property type="molecule type" value="Genomic_DNA"/>
</dbReference>
<dbReference type="Gene3D" id="3.65.10.10">
    <property type="entry name" value="Enolpyruvate transferase domain"/>
    <property type="match status" value="2"/>
</dbReference>
<gene>
    <name evidence="18" type="ORF">B5M47_02470</name>
</gene>
<dbReference type="Proteomes" id="UP000192520">
    <property type="component" value="Unassembled WGS sequence"/>
</dbReference>
<keyword evidence="4" id="KW-0132">Cell division</keyword>
<evidence type="ECO:0000256" key="8">
    <source>
        <dbReference type="ARBA" id="ARBA00023306"/>
    </source>
</evidence>
<dbReference type="InterPro" id="IPR050068">
    <property type="entry name" value="MurA_subfamily"/>
</dbReference>
<dbReference type="GO" id="GO:0008360">
    <property type="term" value="P:regulation of cell shape"/>
    <property type="evidence" value="ECO:0007669"/>
    <property type="project" value="UniProtKB-KW"/>
</dbReference>
<organism evidence="18 19">
    <name type="scientific">candidate division CPR3 bacterium 4484_211</name>
    <dbReference type="NCBI Taxonomy" id="1968527"/>
    <lineage>
        <taxon>Bacteria</taxon>
        <taxon>Bacteria division CPR3</taxon>
    </lineage>
</organism>
<feature type="repeat" description="ANK" evidence="16">
    <location>
        <begin position="319"/>
        <end position="351"/>
    </location>
</feature>
<evidence type="ECO:0000256" key="6">
    <source>
        <dbReference type="ARBA" id="ARBA00022960"/>
    </source>
</evidence>
<dbReference type="NCBIfam" id="NF006873">
    <property type="entry name" value="PRK09369.1"/>
    <property type="match status" value="1"/>
</dbReference>
<dbReference type="GO" id="GO:0009252">
    <property type="term" value="P:peptidoglycan biosynthetic process"/>
    <property type="evidence" value="ECO:0007669"/>
    <property type="project" value="UniProtKB-KW"/>
</dbReference>
<evidence type="ECO:0000256" key="10">
    <source>
        <dbReference type="ARBA" id="ARBA00038367"/>
    </source>
</evidence>
<sequence>MITYVIEGGQPLKGEYLVSGSRSTACKLLIASLLTPEPVIIKNIPHTQEVEATADSLQFLGAKINWTSPEEIQVECKKLNGCAISVEALKKCPANFLFWGSLIGRLHKAAVPDPTDNKINQHPVDRHLHAAIKLGIKVKKTKGFFQASGQTQGKAVQFKKHTQMGTENLILMSVLGNGKVIINNAAEEPEVDNLINMLNSMGALIERTGPRKIEIQGVKKLSGTSVEVIGDRKEAVAVACAAAATRGEVLIKGFQTTHITKALAKFKQAGIQYKVSDEGLLVWAYEQNPFNPLEIESRPHPEFSTIWIPYFTTLCTQANGESTLHDTIYPNRFGFVDLLVKMGAEIHPHDPDLPDPESAYAFNIKNRDPSLKQAVKIFGPAPLVGTKLNSENLKDKEVLIFAALAAKGTSEIQGIEDFNKDLPFLVKKLKSLGAKIEQKNPS</sequence>
<keyword evidence="6" id="KW-0133">Cell shape</keyword>
<evidence type="ECO:0000256" key="15">
    <source>
        <dbReference type="ARBA" id="ARBA00047527"/>
    </source>
</evidence>
<protein>
    <recommendedName>
        <fullName evidence="12">UDP-N-acetylglucosamine 1-carboxyvinyltransferase</fullName>
        <ecNumber evidence="11">2.5.1.7</ecNumber>
    </recommendedName>
    <alternativeName>
        <fullName evidence="13">Enoylpyruvate transferase</fullName>
    </alternativeName>
    <alternativeName>
        <fullName evidence="14">UDP-N-acetylglucosamine enolpyruvyl transferase</fullName>
    </alternativeName>
</protein>
<dbReference type="InterPro" id="IPR013792">
    <property type="entry name" value="RNA3'P_cycl/enolpyr_Trfase_a/b"/>
</dbReference>
<dbReference type="AlphaFoldDB" id="A0A1W9NXS1"/>
<keyword evidence="7" id="KW-0573">Peptidoglycan synthesis</keyword>
<evidence type="ECO:0000313" key="19">
    <source>
        <dbReference type="Proteomes" id="UP000192520"/>
    </source>
</evidence>
<evidence type="ECO:0000313" key="18">
    <source>
        <dbReference type="EMBL" id="OQX50956.1"/>
    </source>
</evidence>
<dbReference type="GO" id="GO:0005737">
    <property type="term" value="C:cytoplasm"/>
    <property type="evidence" value="ECO:0007669"/>
    <property type="project" value="UniProtKB-SubCell"/>
</dbReference>
<dbReference type="PROSITE" id="PS50088">
    <property type="entry name" value="ANK_REPEAT"/>
    <property type="match status" value="1"/>
</dbReference>
<keyword evidence="16" id="KW-0040">ANK repeat</keyword>
<dbReference type="PANTHER" id="PTHR43783">
    <property type="entry name" value="UDP-N-ACETYLGLUCOSAMINE 1-CARBOXYVINYLTRANSFERASE"/>
    <property type="match status" value="1"/>
</dbReference>
<evidence type="ECO:0000256" key="7">
    <source>
        <dbReference type="ARBA" id="ARBA00022984"/>
    </source>
</evidence>
<dbReference type="SUPFAM" id="SSF55205">
    <property type="entry name" value="EPT/RTPC-like"/>
    <property type="match status" value="1"/>
</dbReference>
<accession>A0A1W9NXS1</accession>
<keyword evidence="3" id="KW-0963">Cytoplasm</keyword>
<comment type="pathway">
    <text evidence="2">Cell wall biogenesis; peptidoglycan biosynthesis.</text>
</comment>
<dbReference type="InterPro" id="IPR001986">
    <property type="entry name" value="Enolpyruvate_Tfrase_dom"/>
</dbReference>
<reference evidence="19" key="1">
    <citation type="submission" date="2017-03" db="EMBL/GenBank/DDBJ databases">
        <title>Novel pathways for hydrocarbon cycling and metabolic interdependencies in hydrothermal sediment communities.</title>
        <authorList>
            <person name="Dombrowski N."/>
            <person name="Seitz K."/>
            <person name="Teske A."/>
            <person name="Baker B."/>
        </authorList>
    </citation>
    <scope>NUCLEOTIDE SEQUENCE [LARGE SCALE GENOMIC DNA]</scope>
</reference>
<evidence type="ECO:0000256" key="1">
    <source>
        <dbReference type="ARBA" id="ARBA00004496"/>
    </source>
</evidence>
<comment type="catalytic activity">
    <reaction evidence="15">
        <text>phosphoenolpyruvate + UDP-N-acetyl-alpha-D-glucosamine = UDP-N-acetyl-3-O-(1-carboxyvinyl)-alpha-D-glucosamine + phosphate</text>
        <dbReference type="Rhea" id="RHEA:18681"/>
        <dbReference type="ChEBI" id="CHEBI:43474"/>
        <dbReference type="ChEBI" id="CHEBI:57705"/>
        <dbReference type="ChEBI" id="CHEBI:58702"/>
        <dbReference type="ChEBI" id="CHEBI:68483"/>
        <dbReference type="EC" id="2.5.1.7"/>
    </reaction>
</comment>
<evidence type="ECO:0000256" key="16">
    <source>
        <dbReference type="PROSITE-ProRule" id="PRU00023"/>
    </source>
</evidence>
<keyword evidence="5" id="KW-0808">Transferase</keyword>
<evidence type="ECO:0000256" key="3">
    <source>
        <dbReference type="ARBA" id="ARBA00022490"/>
    </source>
</evidence>
<name>A0A1W9NXS1_UNCC3</name>
<comment type="similarity">
    <text evidence="10">Belongs to the EPSP synthase family. MurA subfamily.</text>
</comment>
<dbReference type="Pfam" id="PF00275">
    <property type="entry name" value="EPSP_synthase"/>
    <property type="match status" value="1"/>
</dbReference>
<evidence type="ECO:0000256" key="4">
    <source>
        <dbReference type="ARBA" id="ARBA00022618"/>
    </source>
</evidence>
<comment type="subcellular location">
    <subcellularLocation>
        <location evidence="1">Cytoplasm</location>
    </subcellularLocation>
</comment>
<dbReference type="InterPro" id="IPR002110">
    <property type="entry name" value="Ankyrin_rpt"/>
</dbReference>
<dbReference type="InterPro" id="IPR036968">
    <property type="entry name" value="Enolpyruvate_Tfrase_sf"/>
</dbReference>
<dbReference type="EC" id="2.5.1.7" evidence="11"/>
<evidence type="ECO:0000256" key="11">
    <source>
        <dbReference type="ARBA" id="ARBA00039108"/>
    </source>
</evidence>
<comment type="caution">
    <text evidence="18">The sequence shown here is derived from an EMBL/GenBank/DDBJ whole genome shotgun (WGS) entry which is preliminary data.</text>
</comment>
<dbReference type="GO" id="GO:0071555">
    <property type="term" value="P:cell wall organization"/>
    <property type="evidence" value="ECO:0007669"/>
    <property type="project" value="UniProtKB-KW"/>
</dbReference>
<evidence type="ECO:0000259" key="17">
    <source>
        <dbReference type="Pfam" id="PF00275"/>
    </source>
</evidence>
<evidence type="ECO:0000256" key="12">
    <source>
        <dbReference type="ARBA" id="ARBA00039754"/>
    </source>
</evidence>
<evidence type="ECO:0000256" key="13">
    <source>
        <dbReference type="ARBA" id="ARBA00042443"/>
    </source>
</evidence>
<dbReference type="GO" id="GO:0051301">
    <property type="term" value="P:cell division"/>
    <property type="evidence" value="ECO:0007669"/>
    <property type="project" value="UniProtKB-KW"/>
</dbReference>
<evidence type="ECO:0000256" key="14">
    <source>
        <dbReference type="ARBA" id="ARBA00042842"/>
    </source>
</evidence>
<dbReference type="PANTHER" id="PTHR43783:SF1">
    <property type="entry name" value="UDP-N-ACETYLGLUCOSAMINE 1-CARBOXYVINYLTRANSFERASE"/>
    <property type="match status" value="1"/>
</dbReference>
<evidence type="ECO:0000256" key="2">
    <source>
        <dbReference type="ARBA" id="ARBA00004752"/>
    </source>
</evidence>
<keyword evidence="9" id="KW-0961">Cell wall biogenesis/degradation</keyword>
<dbReference type="STRING" id="1968527.B5M47_02470"/>
<keyword evidence="8" id="KW-0131">Cell cycle</keyword>
<proteinExistence type="inferred from homology"/>
<evidence type="ECO:0000256" key="5">
    <source>
        <dbReference type="ARBA" id="ARBA00022679"/>
    </source>
</evidence>
<dbReference type="GO" id="GO:0008760">
    <property type="term" value="F:UDP-N-acetylglucosamine 1-carboxyvinyltransferase activity"/>
    <property type="evidence" value="ECO:0007669"/>
    <property type="project" value="UniProtKB-EC"/>
</dbReference>
<evidence type="ECO:0000256" key="9">
    <source>
        <dbReference type="ARBA" id="ARBA00023316"/>
    </source>
</evidence>
<feature type="domain" description="Enolpyruvate transferase" evidence="17">
    <location>
        <begin position="7"/>
        <end position="349"/>
    </location>
</feature>